<comment type="cofactor">
    <cofactor evidence="10">
        <name>phosphate</name>
        <dbReference type="ChEBI" id="CHEBI:43474"/>
    </cofactor>
</comment>
<accession>A0A0K1Q4Z4</accession>
<dbReference type="InterPro" id="IPR011613">
    <property type="entry name" value="GH15-like"/>
</dbReference>
<dbReference type="EMBL" id="CP012333">
    <property type="protein sequence ID" value="AKV00784.1"/>
    <property type="molecule type" value="Genomic_DNA"/>
</dbReference>
<dbReference type="GO" id="GO:0004555">
    <property type="term" value="F:alpha,alpha-trehalase activity"/>
    <property type="evidence" value="ECO:0007669"/>
    <property type="project" value="UniProtKB-EC"/>
</dbReference>
<proteinExistence type="inferred from homology"/>
<dbReference type="Pfam" id="PF19291">
    <property type="entry name" value="TREH_N"/>
    <property type="match status" value="1"/>
</dbReference>
<comment type="pathway">
    <text evidence="11">Glycan degradation; trehalose degradation; D-glucose from alpha,alpha-trehalose: step 1/1.</text>
</comment>
<dbReference type="GO" id="GO:0005993">
    <property type="term" value="P:trehalose catabolic process"/>
    <property type="evidence" value="ECO:0007669"/>
    <property type="project" value="UniProtKB-ARBA"/>
</dbReference>
<evidence type="ECO:0000256" key="3">
    <source>
        <dbReference type="ARBA" id="ARBA00012757"/>
    </source>
</evidence>
<keyword evidence="7" id="KW-0326">Glycosidase</keyword>
<evidence type="ECO:0000256" key="4">
    <source>
        <dbReference type="ARBA" id="ARBA00019905"/>
    </source>
</evidence>
<evidence type="ECO:0000256" key="8">
    <source>
        <dbReference type="ARBA" id="ARBA00030473"/>
    </source>
</evidence>
<dbReference type="EC" id="3.2.1.28" evidence="3"/>
<evidence type="ECO:0000256" key="11">
    <source>
        <dbReference type="ARBA" id="ARBA00060615"/>
    </source>
</evidence>
<evidence type="ECO:0000256" key="7">
    <source>
        <dbReference type="ARBA" id="ARBA00023295"/>
    </source>
</evidence>
<dbReference type="RefSeq" id="WP_146652010.1">
    <property type="nucleotide sequence ID" value="NZ_CP012333.1"/>
</dbReference>
<feature type="domain" description="GH15-like" evidence="12">
    <location>
        <begin position="215"/>
        <end position="580"/>
    </location>
</feature>
<organism evidence="14 15">
    <name type="scientific">Labilithrix luteola</name>
    <dbReference type="NCBI Taxonomy" id="1391654"/>
    <lineage>
        <taxon>Bacteria</taxon>
        <taxon>Pseudomonadati</taxon>
        <taxon>Myxococcota</taxon>
        <taxon>Polyangia</taxon>
        <taxon>Polyangiales</taxon>
        <taxon>Labilitrichaceae</taxon>
        <taxon>Labilithrix</taxon>
    </lineage>
</organism>
<reference evidence="14 15" key="1">
    <citation type="submission" date="2015-08" db="EMBL/GenBank/DDBJ databases">
        <authorList>
            <person name="Babu N.S."/>
            <person name="Beckwith C.J."/>
            <person name="Beseler K.G."/>
            <person name="Brison A."/>
            <person name="Carone J.V."/>
            <person name="Caskin T.P."/>
            <person name="Diamond M."/>
            <person name="Durham M.E."/>
            <person name="Foxe J.M."/>
            <person name="Go M."/>
            <person name="Henderson B.A."/>
            <person name="Jones I.B."/>
            <person name="McGettigan J.A."/>
            <person name="Micheletti S.J."/>
            <person name="Nasrallah M.E."/>
            <person name="Ortiz D."/>
            <person name="Piller C.R."/>
            <person name="Privatt S.R."/>
            <person name="Schneider S.L."/>
            <person name="Sharp S."/>
            <person name="Smith T.C."/>
            <person name="Stanton J.D."/>
            <person name="Ullery H.E."/>
            <person name="Wilson R.J."/>
            <person name="Serrano M.G."/>
            <person name="Buck G."/>
            <person name="Lee V."/>
            <person name="Wang Y."/>
            <person name="Carvalho R."/>
            <person name="Voegtly L."/>
            <person name="Shi R."/>
            <person name="Duckworth R."/>
            <person name="Johnson A."/>
            <person name="Loviza R."/>
            <person name="Walstead R."/>
            <person name="Shah Z."/>
            <person name="Kiflezghi M."/>
            <person name="Wade K."/>
            <person name="Ball S.L."/>
            <person name="Bradley K.W."/>
            <person name="Asai D.J."/>
            <person name="Bowman C.A."/>
            <person name="Russell D.A."/>
            <person name="Pope W.H."/>
            <person name="Jacobs-Sera D."/>
            <person name="Hendrix R.W."/>
            <person name="Hatfull G.F."/>
        </authorList>
    </citation>
    <scope>NUCLEOTIDE SEQUENCE [LARGE SCALE GENOMIC DNA]</scope>
    <source>
        <strain evidence="14 15">DSM 27648</strain>
    </source>
</reference>
<dbReference type="Pfam" id="PF00723">
    <property type="entry name" value="Glyco_hydro_15"/>
    <property type="match status" value="1"/>
</dbReference>
<dbReference type="AlphaFoldDB" id="A0A0K1Q4Z4"/>
<evidence type="ECO:0000259" key="13">
    <source>
        <dbReference type="Pfam" id="PF19291"/>
    </source>
</evidence>
<sequence>MACRIEDYALIGDCQSSALVGKNGSIDWLCLPRFDSDACFAALLGDEENGFWKIAPTSAVASVRRRYRDGTLTLETEFTTDTGTVVIIDFMPISDPTPDLVRIVTCTKGCVNVESELAIRTGYGIDVPWVQHIEGGIRAIQGPDCFRLVAPVPMRGKNYRTYSTFTVREGERVPFVLGWWPSNTEQPPPIDAEEALMDNDAYWLRWSSRCRIAGPYAEPIQRSLLTLKALTYAPTGGIVAAATTSLPESLGGVRNWDYRYCWVRDATFTLYALVSAGYTDEALAFRNWMLRAAAGMPEQLQILYGIAGERRLVEVELRWLRGYENSQPVRIGNAASTQLQLDVYGELMDTWHLSLLSGLVHNADSWGLLRALVRHLEDVWRQPDFGIWEVRGEPRHFTHSKVMCWVAFDRAVQAIEQFGLDGPVDRWRAIRDEIHAWVCREAWDDQLGSFTQFPGSKEPDASLLLMLQVGFLPPTDPRMIGTVDAVERLLTHDGLVHRYVTKASVDGLPRGEGSFLACSFWLADALVLVGRVDDARALFERLVQLCNDVGLLSEEYDPIGKRMLGNFPQALSHVALVNTALYLSRYEGRREEAAQ</sequence>
<keyword evidence="15" id="KW-1185">Reference proteome</keyword>
<evidence type="ECO:0000313" key="15">
    <source>
        <dbReference type="Proteomes" id="UP000064967"/>
    </source>
</evidence>
<keyword evidence="5" id="KW-0378">Hydrolase</keyword>
<dbReference type="STRING" id="1391654.AKJ09_07447"/>
<comment type="catalytic activity">
    <reaction evidence="1">
        <text>alpha,alpha-trehalose + H2O = alpha-D-glucose + beta-D-glucose</text>
        <dbReference type="Rhea" id="RHEA:32675"/>
        <dbReference type="ChEBI" id="CHEBI:15377"/>
        <dbReference type="ChEBI" id="CHEBI:15903"/>
        <dbReference type="ChEBI" id="CHEBI:16551"/>
        <dbReference type="ChEBI" id="CHEBI:17925"/>
        <dbReference type="EC" id="3.2.1.28"/>
    </reaction>
</comment>
<evidence type="ECO:0000313" key="14">
    <source>
        <dbReference type="EMBL" id="AKV00784.1"/>
    </source>
</evidence>
<dbReference type="FunFam" id="1.50.10.10:FF:000005">
    <property type="entry name" value="Glycosyl hydrolase, glucoamylase"/>
    <property type="match status" value="1"/>
</dbReference>
<dbReference type="PANTHER" id="PTHR31616">
    <property type="entry name" value="TREHALASE"/>
    <property type="match status" value="1"/>
</dbReference>
<evidence type="ECO:0000256" key="10">
    <source>
        <dbReference type="ARBA" id="ARBA00053030"/>
    </source>
</evidence>
<keyword evidence="6" id="KW-0119">Carbohydrate metabolism</keyword>
<gene>
    <name evidence="14" type="ORF">AKJ09_07447</name>
</gene>
<evidence type="ECO:0000256" key="9">
    <source>
        <dbReference type="ARBA" id="ARBA00031637"/>
    </source>
</evidence>
<dbReference type="PATRIC" id="fig|1391654.3.peg.7560"/>
<protein>
    <recommendedName>
        <fullName evidence="4">Trehalase</fullName>
        <ecNumber evidence="3">3.2.1.28</ecNumber>
    </recommendedName>
    <alternativeName>
        <fullName evidence="8">Alpha,alpha-trehalase</fullName>
    </alternativeName>
    <alternativeName>
        <fullName evidence="9">Alpha,alpha-trehalose glucohydrolase</fullName>
    </alternativeName>
</protein>
<evidence type="ECO:0000256" key="6">
    <source>
        <dbReference type="ARBA" id="ARBA00023277"/>
    </source>
</evidence>
<evidence type="ECO:0000256" key="5">
    <source>
        <dbReference type="ARBA" id="ARBA00022801"/>
    </source>
</evidence>
<dbReference type="OrthoDB" id="3902805at2"/>
<dbReference type="Proteomes" id="UP000064967">
    <property type="component" value="Chromosome"/>
</dbReference>
<evidence type="ECO:0000256" key="1">
    <source>
        <dbReference type="ARBA" id="ARBA00001576"/>
    </source>
</evidence>
<dbReference type="InterPro" id="IPR045582">
    <property type="entry name" value="Trehalase-like_N"/>
</dbReference>
<dbReference type="KEGG" id="llu:AKJ09_07447"/>
<dbReference type="InterPro" id="IPR012341">
    <property type="entry name" value="6hp_glycosidase-like_sf"/>
</dbReference>
<evidence type="ECO:0000256" key="2">
    <source>
        <dbReference type="ARBA" id="ARBA00006188"/>
    </source>
</evidence>
<dbReference type="SUPFAM" id="SSF48208">
    <property type="entry name" value="Six-hairpin glycosidases"/>
    <property type="match status" value="1"/>
</dbReference>
<feature type="domain" description="Trehalase-like N-terminal" evidence="13">
    <location>
        <begin position="2"/>
        <end position="151"/>
    </location>
</feature>
<comment type="similarity">
    <text evidence="2">Belongs to the glycosyl hydrolase 15 family.</text>
</comment>
<name>A0A0K1Q4Z4_9BACT</name>
<dbReference type="PANTHER" id="PTHR31616:SF0">
    <property type="entry name" value="GLUCAN 1,4-ALPHA-GLUCOSIDASE"/>
    <property type="match status" value="1"/>
</dbReference>
<evidence type="ECO:0000259" key="12">
    <source>
        <dbReference type="Pfam" id="PF00723"/>
    </source>
</evidence>
<dbReference type="Gene3D" id="1.50.10.10">
    <property type="match status" value="1"/>
</dbReference>
<dbReference type="InterPro" id="IPR008928">
    <property type="entry name" value="6-hairpin_glycosidase_sf"/>
</dbReference>